<accession>A0AAU7W636</accession>
<dbReference type="EMBL" id="CP158374">
    <property type="protein sequence ID" value="XBX81220.1"/>
    <property type="molecule type" value="Genomic_DNA"/>
</dbReference>
<proteinExistence type="predicted"/>
<reference evidence="1" key="1">
    <citation type="submission" date="2024-05" db="EMBL/GenBank/DDBJ databases">
        <authorList>
            <person name="Yu L."/>
        </authorList>
    </citation>
    <scope>NUCLEOTIDE SEQUENCE</scope>
    <source>
        <strain evidence="1">G08B096</strain>
    </source>
</reference>
<gene>
    <name evidence="1" type="ORF">ABIQ69_11435</name>
</gene>
<sequence length="69" mass="7979">MTDALPDTTTPLTEDERWQRAEDWSDYRKAYGVSADPVIRKSEHLLFCAGWDARRNRDPETHVEGSGRD</sequence>
<protein>
    <submittedName>
        <fullName evidence="1">Uncharacterized protein</fullName>
    </submittedName>
</protein>
<organism evidence="1">
    <name type="scientific">Agromyces sp. G08B096</name>
    <dbReference type="NCBI Taxonomy" id="3156399"/>
    <lineage>
        <taxon>Bacteria</taxon>
        <taxon>Bacillati</taxon>
        <taxon>Actinomycetota</taxon>
        <taxon>Actinomycetes</taxon>
        <taxon>Micrococcales</taxon>
        <taxon>Microbacteriaceae</taxon>
        <taxon>Agromyces</taxon>
    </lineage>
</organism>
<dbReference type="AlphaFoldDB" id="A0AAU7W636"/>
<evidence type="ECO:0000313" key="1">
    <source>
        <dbReference type="EMBL" id="XBX81220.1"/>
    </source>
</evidence>
<dbReference type="RefSeq" id="WP_350347242.1">
    <property type="nucleotide sequence ID" value="NZ_CP158374.1"/>
</dbReference>
<name>A0AAU7W636_9MICO</name>